<name>A0ABX1RDL4_9PSEU</name>
<dbReference type="InterPro" id="IPR052710">
    <property type="entry name" value="CAAX_protease"/>
</dbReference>
<feature type="transmembrane region" description="Helical" evidence="1">
    <location>
        <begin position="88"/>
        <end position="112"/>
    </location>
</feature>
<evidence type="ECO:0000259" key="2">
    <source>
        <dbReference type="Pfam" id="PF02517"/>
    </source>
</evidence>
<dbReference type="Proteomes" id="UP001296706">
    <property type="component" value="Unassembled WGS sequence"/>
</dbReference>
<evidence type="ECO:0000313" key="4">
    <source>
        <dbReference type="Proteomes" id="UP001296706"/>
    </source>
</evidence>
<keyword evidence="3" id="KW-0482">Metalloprotease</keyword>
<dbReference type="EMBL" id="JAAXKY010000029">
    <property type="protein sequence ID" value="NMH77744.1"/>
    <property type="molecule type" value="Genomic_DNA"/>
</dbReference>
<feature type="transmembrane region" description="Helical" evidence="1">
    <location>
        <begin position="177"/>
        <end position="199"/>
    </location>
</feature>
<keyword evidence="3" id="KW-0645">Protease</keyword>
<reference evidence="3 4" key="1">
    <citation type="submission" date="2020-04" db="EMBL/GenBank/DDBJ databases">
        <authorList>
            <person name="Klaysubun C."/>
            <person name="Duangmal K."/>
            <person name="Lipun K."/>
        </authorList>
    </citation>
    <scope>NUCLEOTIDE SEQUENCE [LARGE SCALE GENOMIC DNA]</scope>
    <source>
        <strain evidence="3 4">JCM 11839</strain>
    </source>
</reference>
<accession>A0ABX1RDL4</accession>
<dbReference type="GO" id="GO:0008237">
    <property type="term" value="F:metallopeptidase activity"/>
    <property type="evidence" value="ECO:0007669"/>
    <property type="project" value="UniProtKB-KW"/>
</dbReference>
<dbReference type="Pfam" id="PF02517">
    <property type="entry name" value="Rce1-like"/>
    <property type="match status" value="1"/>
</dbReference>
<keyword evidence="3" id="KW-0378">Hydrolase</keyword>
<comment type="caution">
    <text evidence="3">The sequence shown here is derived from an EMBL/GenBank/DDBJ whole genome shotgun (WGS) entry which is preliminary data.</text>
</comment>
<sequence length="233" mass="23968">MSVNTRIETKRPGWPEILVGLAVLALVGYGLPITLNRTGVTDGISPVTAGLILAALSGVAGLAAFAVAARIRSLSWSDFGVRPSTGRWLLIGVAGGLVATTLARVAGLVVYYLTSPSENIQQPYLDAAGGGVLTLVLSFLFLAVLTPIGEEFLFRGVVTTALLRYGAVVGVVGSSLIFALMHGLNAVFVTALIVGLVAAELRRRSGSVWPGVLAHVTNNLIGQALALILAAAA</sequence>
<keyword evidence="4" id="KW-1185">Reference proteome</keyword>
<dbReference type="InterPro" id="IPR003675">
    <property type="entry name" value="Rce1/LyrA-like_dom"/>
</dbReference>
<proteinExistence type="predicted"/>
<organism evidence="3 4">
    <name type="scientific">Pseudonocardia xinjiangensis</name>
    <dbReference type="NCBI Taxonomy" id="75289"/>
    <lineage>
        <taxon>Bacteria</taxon>
        <taxon>Bacillati</taxon>
        <taxon>Actinomycetota</taxon>
        <taxon>Actinomycetes</taxon>
        <taxon>Pseudonocardiales</taxon>
        <taxon>Pseudonocardiaceae</taxon>
        <taxon>Pseudonocardia</taxon>
    </lineage>
</organism>
<dbReference type="PANTHER" id="PTHR36435">
    <property type="entry name" value="SLR1288 PROTEIN"/>
    <property type="match status" value="1"/>
</dbReference>
<feature type="transmembrane region" description="Helical" evidence="1">
    <location>
        <begin position="124"/>
        <end position="145"/>
    </location>
</feature>
<feature type="transmembrane region" description="Helical" evidence="1">
    <location>
        <begin position="211"/>
        <end position="232"/>
    </location>
</feature>
<evidence type="ECO:0000313" key="3">
    <source>
        <dbReference type="EMBL" id="NMH77744.1"/>
    </source>
</evidence>
<keyword evidence="1" id="KW-0812">Transmembrane</keyword>
<feature type="transmembrane region" description="Helical" evidence="1">
    <location>
        <begin position="152"/>
        <end position="171"/>
    </location>
</feature>
<dbReference type="PANTHER" id="PTHR36435:SF1">
    <property type="entry name" value="CAAX AMINO TERMINAL PROTEASE FAMILY PROTEIN"/>
    <property type="match status" value="1"/>
</dbReference>
<protein>
    <submittedName>
        <fullName evidence="3">CPBP family intramembrane metalloprotease</fullName>
    </submittedName>
</protein>
<dbReference type="RefSeq" id="WP_169395816.1">
    <property type="nucleotide sequence ID" value="NZ_BAAAJH010000007.1"/>
</dbReference>
<keyword evidence="1" id="KW-0472">Membrane</keyword>
<keyword evidence="1" id="KW-1133">Transmembrane helix</keyword>
<feature type="transmembrane region" description="Helical" evidence="1">
    <location>
        <begin position="43"/>
        <end position="67"/>
    </location>
</feature>
<gene>
    <name evidence="3" type="ORF">HF577_11695</name>
</gene>
<feature type="transmembrane region" description="Helical" evidence="1">
    <location>
        <begin position="12"/>
        <end position="31"/>
    </location>
</feature>
<evidence type="ECO:0000256" key="1">
    <source>
        <dbReference type="SAM" id="Phobius"/>
    </source>
</evidence>
<feature type="domain" description="CAAX prenyl protease 2/Lysostaphin resistance protein A-like" evidence="2">
    <location>
        <begin position="134"/>
        <end position="221"/>
    </location>
</feature>